<dbReference type="PANTHER" id="PTHR34406">
    <property type="entry name" value="PROTEIN YCEI"/>
    <property type="match status" value="1"/>
</dbReference>
<protein>
    <submittedName>
        <fullName evidence="3">YceI family protein</fullName>
    </submittedName>
</protein>
<dbReference type="EMBL" id="SRMB01000005">
    <property type="protein sequence ID" value="TGE23089.1"/>
    <property type="molecule type" value="Genomic_DNA"/>
</dbReference>
<reference evidence="3 4" key="1">
    <citation type="submission" date="2019-04" db="EMBL/GenBank/DDBJ databases">
        <authorList>
            <person name="Feng G."/>
            <person name="Zhang J."/>
            <person name="Zhu H."/>
        </authorList>
    </citation>
    <scope>NUCLEOTIDE SEQUENCE [LARGE SCALE GENOMIC DNA]</scope>
    <source>
        <strain evidence="3 4">9PBR-1</strain>
    </source>
</reference>
<dbReference type="RefSeq" id="WP_135398110.1">
    <property type="nucleotide sequence ID" value="NZ_SRMB01000005.1"/>
</dbReference>
<name>A0A4Z0Q0J4_9BACT</name>
<keyword evidence="4" id="KW-1185">Reference proteome</keyword>
<feature type="chain" id="PRO_5021402019" evidence="1">
    <location>
        <begin position="26"/>
        <end position="189"/>
    </location>
</feature>
<evidence type="ECO:0000313" key="3">
    <source>
        <dbReference type="EMBL" id="TGE23089.1"/>
    </source>
</evidence>
<accession>A0A4Z0Q0J4</accession>
<gene>
    <name evidence="3" type="ORF">E5K02_22315</name>
</gene>
<feature type="signal peptide" evidence="1">
    <location>
        <begin position="1"/>
        <end position="25"/>
    </location>
</feature>
<dbReference type="InterPro" id="IPR036761">
    <property type="entry name" value="TTHA0802/YceI-like_sf"/>
</dbReference>
<evidence type="ECO:0000259" key="2">
    <source>
        <dbReference type="SMART" id="SM00867"/>
    </source>
</evidence>
<dbReference type="SUPFAM" id="SSF101874">
    <property type="entry name" value="YceI-like"/>
    <property type="match status" value="1"/>
</dbReference>
<proteinExistence type="predicted"/>
<dbReference type="Pfam" id="PF04264">
    <property type="entry name" value="YceI"/>
    <property type="match status" value="1"/>
</dbReference>
<dbReference type="OrthoDB" id="951410at2"/>
<comment type="caution">
    <text evidence="3">The sequence shown here is derived from an EMBL/GenBank/DDBJ whole genome shotgun (WGS) entry which is preliminary data.</text>
</comment>
<organism evidence="3 4">
    <name type="scientific">Hymenobacter metallicola</name>
    <dbReference type="NCBI Taxonomy" id="2563114"/>
    <lineage>
        <taxon>Bacteria</taxon>
        <taxon>Pseudomonadati</taxon>
        <taxon>Bacteroidota</taxon>
        <taxon>Cytophagia</taxon>
        <taxon>Cytophagales</taxon>
        <taxon>Hymenobacteraceae</taxon>
        <taxon>Hymenobacter</taxon>
    </lineage>
</organism>
<evidence type="ECO:0000313" key="4">
    <source>
        <dbReference type="Proteomes" id="UP000298471"/>
    </source>
</evidence>
<keyword evidence="1" id="KW-0732">Signal</keyword>
<feature type="domain" description="Lipid/polyisoprenoid-binding YceI-like" evidence="2">
    <location>
        <begin position="22"/>
        <end position="182"/>
    </location>
</feature>
<dbReference type="SMART" id="SM00867">
    <property type="entry name" value="YceI"/>
    <property type="match status" value="1"/>
</dbReference>
<dbReference type="AlphaFoldDB" id="A0A4Z0Q0J4"/>
<dbReference type="InterPro" id="IPR007372">
    <property type="entry name" value="Lipid/polyisoprenoid-bd_YceI"/>
</dbReference>
<evidence type="ECO:0000256" key="1">
    <source>
        <dbReference type="SAM" id="SignalP"/>
    </source>
</evidence>
<dbReference type="Proteomes" id="UP000298471">
    <property type="component" value="Unassembled WGS sequence"/>
</dbReference>
<dbReference type="Gene3D" id="2.40.128.110">
    <property type="entry name" value="Lipid/polyisoprenoid-binding, YceI-like"/>
    <property type="match status" value="1"/>
</dbReference>
<sequence length="189" mass="20888">MKTFFALLLTWASFAFQTAPLVYQADPVASKLTWTGHAEVGSWAPAGTVQLRRGQLEVVGHALRKGRFEVDMRTIAHSNTDLQRHLQGTDFFDVAQFPTAVFELREVVGKEALGQLTLRGITKPLRFPVTVTRTGRTLRVQGTATVDRTQYGVRFNSSSFFQNLGDQAIRNDFQLTFDLVATAGAGPAQ</sequence>
<dbReference type="PANTHER" id="PTHR34406:SF1">
    <property type="entry name" value="PROTEIN YCEI"/>
    <property type="match status" value="1"/>
</dbReference>